<keyword evidence="7" id="KW-0963">Cytoplasm</keyword>
<dbReference type="PANTHER" id="PTHR11963:SF23">
    <property type="entry name" value="CYTOSOL AMINOPEPTIDASE"/>
    <property type="match status" value="1"/>
</dbReference>
<comment type="caution">
    <text evidence="9">The sequence shown here is derived from an EMBL/GenBank/DDBJ whole genome shotgun (WGS) entry which is preliminary data.</text>
</comment>
<comment type="catalytic activity">
    <reaction evidence="2 7">
        <text>Release of an N-terminal amino acid, preferentially leucine, but not glutamic or aspartic acids.</text>
        <dbReference type="EC" id="3.4.11.10"/>
    </reaction>
</comment>
<dbReference type="EMBL" id="LCAH01000008">
    <property type="protein sequence ID" value="KKR86804.1"/>
    <property type="molecule type" value="Genomic_DNA"/>
</dbReference>
<evidence type="ECO:0000256" key="1">
    <source>
        <dbReference type="ARBA" id="ARBA00000135"/>
    </source>
</evidence>
<name>A0A0G0UCY3_9BACT</name>
<feature type="active site" evidence="7">
    <location>
        <position position="281"/>
    </location>
</feature>
<dbReference type="InterPro" id="IPR000819">
    <property type="entry name" value="Peptidase_M17_C"/>
</dbReference>
<dbReference type="SUPFAM" id="SSF53187">
    <property type="entry name" value="Zn-dependent exopeptidases"/>
    <property type="match status" value="1"/>
</dbReference>
<comment type="similarity">
    <text evidence="3 7">Belongs to the peptidase M17 family.</text>
</comment>
<reference evidence="9 10" key="1">
    <citation type="journal article" date="2015" name="Nature">
        <title>rRNA introns, odd ribosomes, and small enigmatic genomes across a large radiation of phyla.</title>
        <authorList>
            <person name="Brown C.T."/>
            <person name="Hug L.A."/>
            <person name="Thomas B.C."/>
            <person name="Sharon I."/>
            <person name="Castelle C.J."/>
            <person name="Singh A."/>
            <person name="Wilkins M.J."/>
            <person name="Williams K.H."/>
            <person name="Banfield J.F."/>
        </authorList>
    </citation>
    <scope>NUCLEOTIDE SEQUENCE [LARGE SCALE GENOMIC DNA]</scope>
</reference>
<dbReference type="InterPro" id="IPR043472">
    <property type="entry name" value="Macro_dom-like"/>
</dbReference>
<accession>A0A0G0UCY3</accession>
<dbReference type="PROSITE" id="PS00631">
    <property type="entry name" value="CYTOSOL_AP"/>
    <property type="match status" value="1"/>
</dbReference>
<dbReference type="NCBIfam" id="NF002083">
    <property type="entry name" value="PRK00913.3-5"/>
    <property type="match status" value="1"/>
</dbReference>
<evidence type="ECO:0000256" key="6">
    <source>
        <dbReference type="ARBA" id="ARBA00022801"/>
    </source>
</evidence>
<dbReference type="InterPro" id="IPR011356">
    <property type="entry name" value="Leucine_aapep/pepB"/>
</dbReference>
<organism evidence="9 10">
    <name type="scientific">Candidatus Uhrbacteria bacterium GW2011_GWC2_41_11</name>
    <dbReference type="NCBI Taxonomy" id="1618985"/>
    <lineage>
        <taxon>Bacteria</taxon>
        <taxon>Candidatus Uhriibacteriota</taxon>
    </lineage>
</organism>
<gene>
    <name evidence="7" type="primary">pepA</name>
    <name evidence="9" type="ORF">UU35_C0008G0018</name>
</gene>
<feature type="binding site" evidence="7">
    <location>
        <position position="353"/>
    </location>
    <ligand>
        <name>Mn(2+)</name>
        <dbReference type="ChEBI" id="CHEBI:29035"/>
        <label>2</label>
    </ligand>
</feature>
<feature type="binding site" evidence="7">
    <location>
        <position position="269"/>
    </location>
    <ligand>
        <name>Mn(2+)</name>
        <dbReference type="ChEBI" id="CHEBI:29035"/>
        <label>2</label>
    </ligand>
</feature>
<evidence type="ECO:0000313" key="9">
    <source>
        <dbReference type="EMBL" id="KKR86804.1"/>
    </source>
</evidence>
<sequence>MKLQIQKRNRQITNADVFIASCFEDEIFSHETTYLNEMTGGLLAKLVKKENFTGKADQTVSLFFQKSLKQHVRILLVGLGKQEEVQEESVRQVAATAVQMVRSWQGKHVVSDFFGMRSKKFTLDACAKAMAEGLWLGTYDFAKYKSSLKEKKFFPETWTFMTEHKTDIKLASKGLSLGEMYADATIFARNLVNEPAQHMRPADLVAVTKAIVAASSKTISMRVFNRAQLEKKGAGGILGVARGSDHEPFLVHLVYKPLHAKKRMVLVGKAVTFDSGGISLKPSDAMTTMKIDMAGAAAVLGVFSVLPDLELNVEIHGIFAACENMPSGKAIVPGDIVRIMNGKTVEVLNTDAEGRVTLADALTYALQQKPDVMIDLATLTGACVVALGEEVAGMMSNDRTLCDELKKAADRAGERVWELPLEPGYKKLLHSEVADLKNIAGRYGGAVTAGLFLQEFVEEVPWAHLDIAGPAFAEKPLNSYTKYGASGFGTRTILEYIRSM</sequence>
<feature type="active site" evidence="7">
    <location>
        <position position="355"/>
    </location>
</feature>
<dbReference type="CDD" id="cd00433">
    <property type="entry name" value="Peptidase_M17"/>
    <property type="match status" value="1"/>
</dbReference>
<dbReference type="Pfam" id="PF02789">
    <property type="entry name" value="Peptidase_M17_N"/>
    <property type="match status" value="1"/>
</dbReference>
<feature type="domain" description="Cytosol aminopeptidase" evidence="8">
    <location>
        <begin position="349"/>
        <end position="356"/>
    </location>
</feature>
<dbReference type="Proteomes" id="UP000034616">
    <property type="component" value="Unassembled WGS sequence"/>
</dbReference>
<dbReference type="PRINTS" id="PR00481">
    <property type="entry name" value="LAMNOPPTDASE"/>
</dbReference>
<dbReference type="HAMAP" id="MF_00181">
    <property type="entry name" value="Cytosol_peptidase_M17"/>
    <property type="match status" value="1"/>
</dbReference>
<evidence type="ECO:0000256" key="2">
    <source>
        <dbReference type="ARBA" id="ARBA00000967"/>
    </source>
</evidence>
<keyword evidence="6 7" id="KW-0378">Hydrolase</keyword>
<dbReference type="NCBIfam" id="NF002073">
    <property type="entry name" value="PRK00913.1-2"/>
    <property type="match status" value="1"/>
</dbReference>
<evidence type="ECO:0000256" key="4">
    <source>
        <dbReference type="ARBA" id="ARBA00022438"/>
    </source>
</evidence>
<evidence type="ECO:0000256" key="7">
    <source>
        <dbReference type="HAMAP-Rule" id="MF_00181"/>
    </source>
</evidence>
<dbReference type="GO" id="GO:0005737">
    <property type="term" value="C:cytoplasm"/>
    <property type="evidence" value="ECO:0007669"/>
    <property type="project" value="UniProtKB-SubCell"/>
</dbReference>
<feature type="binding site" evidence="7">
    <location>
        <position position="353"/>
    </location>
    <ligand>
        <name>Mn(2+)</name>
        <dbReference type="ChEBI" id="CHEBI:29035"/>
        <label>1</label>
    </ligand>
</feature>
<comment type="cofactor">
    <cofactor evidence="7">
        <name>Mn(2+)</name>
        <dbReference type="ChEBI" id="CHEBI:29035"/>
    </cofactor>
    <text evidence="7">Binds 2 manganese ions per subunit.</text>
</comment>
<proteinExistence type="inferred from homology"/>
<comment type="function">
    <text evidence="7">Presumably involved in the processing and regular turnover of intracellular proteins. Catalyzes the removal of unsubstituted N-terminal amino acids from various peptides.</text>
</comment>
<evidence type="ECO:0000256" key="5">
    <source>
        <dbReference type="ARBA" id="ARBA00022670"/>
    </source>
</evidence>
<feature type="binding site" evidence="7">
    <location>
        <position position="274"/>
    </location>
    <ligand>
        <name>Mn(2+)</name>
        <dbReference type="ChEBI" id="CHEBI:29035"/>
        <label>1</label>
    </ligand>
</feature>
<dbReference type="PANTHER" id="PTHR11963">
    <property type="entry name" value="LEUCINE AMINOPEPTIDASE-RELATED"/>
    <property type="match status" value="1"/>
</dbReference>
<dbReference type="EC" id="3.4.11.10" evidence="7"/>
<dbReference type="GO" id="GO:0070006">
    <property type="term" value="F:metalloaminopeptidase activity"/>
    <property type="evidence" value="ECO:0007669"/>
    <property type="project" value="InterPro"/>
</dbReference>
<dbReference type="AlphaFoldDB" id="A0A0G0UCY3"/>
<evidence type="ECO:0000259" key="8">
    <source>
        <dbReference type="PROSITE" id="PS00631"/>
    </source>
</evidence>
<dbReference type="NCBIfam" id="NF002074">
    <property type="entry name" value="PRK00913.1-4"/>
    <property type="match status" value="1"/>
</dbReference>
<feature type="binding site" evidence="7">
    <location>
        <position position="292"/>
    </location>
    <ligand>
        <name>Mn(2+)</name>
        <dbReference type="ChEBI" id="CHEBI:29035"/>
        <label>2</label>
    </ligand>
</feature>
<dbReference type="PATRIC" id="fig|1618985.3.peg.646"/>
<dbReference type="Pfam" id="PF00883">
    <property type="entry name" value="Peptidase_M17"/>
    <property type="match status" value="1"/>
</dbReference>
<keyword evidence="4 7" id="KW-0031">Aminopeptidase</keyword>
<dbReference type="Gene3D" id="3.40.630.10">
    <property type="entry name" value="Zn peptidases"/>
    <property type="match status" value="1"/>
</dbReference>
<evidence type="ECO:0000313" key="10">
    <source>
        <dbReference type="Proteomes" id="UP000034616"/>
    </source>
</evidence>
<dbReference type="InterPro" id="IPR023042">
    <property type="entry name" value="Peptidase_M17_leu_NH2_pept"/>
</dbReference>
<comment type="catalytic activity">
    <reaction evidence="1 7">
        <text>Release of an N-terminal amino acid, Xaa-|-Yaa-, in which Xaa is preferably Leu, but may be other amino acids including Pro although not Arg or Lys, and Yaa may be Pro. Amino acid amides and methyl esters are also readily hydrolyzed, but rates on arylamides are exceedingly low.</text>
        <dbReference type="EC" id="3.4.11.1"/>
    </reaction>
</comment>
<dbReference type="GO" id="GO:0006508">
    <property type="term" value="P:proteolysis"/>
    <property type="evidence" value="ECO:0007669"/>
    <property type="project" value="UniProtKB-KW"/>
</dbReference>
<protein>
    <recommendedName>
        <fullName evidence="7">Probable cytosol aminopeptidase</fullName>
        <ecNumber evidence="7">3.4.11.1</ecNumber>
    </recommendedName>
    <alternativeName>
        <fullName evidence="7">Leucine aminopeptidase</fullName>
        <shortName evidence="7">LAP</shortName>
        <ecNumber evidence="7">3.4.11.10</ecNumber>
    </alternativeName>
    <alternativeName>
        <fullName evidence="7">Leucyl aminopeptidase</fullName>
    </alternativeName>
</protein>
<dbReference type="InterPro" id="IPR008283">
    <property type="entry name" value="Peptidase_M17_N"/>
</dbReference>
<comment type="subcellular location">
    <subcellularLocation>
        <location evidence="7">Cytoplasm</location>
    </subcellularLocation>
</comment>
<keyword evidence="5 7" id="KW-0645">Protease</keyword>
<dbReference type="SUPFAM" id="SSF52949">
    <property type="entry name" value="Macro domain-like"/>
    <property type="match status" value="1"/>
</dbReference>
<feature type="binding site" evidence="7">
    <location>
        <position position="274"/>
    </location>
    <ligand>
        <name>Mn(2+)</name>
        <dbReference type="ChEBI" id="CHEBI:29035"/>
        <label>2</label>
    </ligand>
</feature>
<evidence type="ECO:0000256" key="3">
    <source>
        <dbReference type="ARBA" id="ARBA00009528"/>
    </source>
</evidence>
<dbReference type="EC" id="3.4.11.1" evidence="7"/>
<keyword evidence="7" id="KW-0464">Manganese</keyword>
<dbReference type="Gene3D" id="3.40.220.10">
    <property type="entry name" value="Leucine Aminopeptidase, subunit E, domain 1"/>
    <property type="match status" value="1"/>
</dbReference>
<keyword evidence="7" id="KW-0479">Metal-binding</keyword>
<dbReference type="GO" id="GO:0030145">
    <property type="term" value="F:manganese ion binding"/>
    <property type="evidence" value="ECO:0007669"/>
    <property type="project" value="UniProtKB-UniRule"/>
</dbReference>
<feature type="binding site" evidence="7">
    <location>
        <position position="351"/>
    </location>
    <ligand>
        <name>Mn(2+)</name>
        <dbReference type="ChEBI" id="CHEBI:29035"/>
        <label>1</label>
    </ligand>
</feature>